<dbReference type="SMART" id="SM00448">
    <property type="entry name" value="REC"/>
    <property type="match status" value="1"/>
</dbReference>
<dbReference type="CDD" id="cd00082">
    <property type="entry name" value="HisKA"/>
    <property type="match status" value="1"/>
</dbReference>
<feature type="modified residue" description="4-aspartylphosphate" evidence="5">
    <location>
        <position position="668"/>
    </location>
</feature>
<accession>A0A4R3I4J0</accession>
<feature type="transmembrane region" description="Helical" evidence="6">
    <location>
        <begin position="270"/>
        <end position="293"/>
    </location>
</feature>
<evidence type="ECO:0000313" key="9">
    <source>
        <dbReference type="Proteomes" id="UP000295793"/>
    </source>
</evidence>
<keyword evidence="4" id="KW-0902">Two-component regulatory system</keyword>
<evidence type="ECO:0000313" key="8">
    <source>
        <dbReference type="EMBL" id="TCS40146.1"/>
    </source>
</evidence>
<dbReference type="EC" id="2.7.13.3" evidence="2"/>
<feature type="transmembrane region" description="Helical" evidence="6">
    <location>
        <begin position="300"/>
        <end position="324"/>
    </location>
</feature>
<evidence type="ECO:0000256" key="1">
    <source>
        <dbReference type="ARBA" id="ARBA00000085"/>
    </source>
</evidence>
<dbReference type="Pfam" id="PF07696">
    <property type="entry name" value="7TMR-DISMED2"/>
    <property type="match status" value="1"/>
</dbReference>
<dbReference type="GO" id="GO:0000155">
    <property type="term" value="F:phosphorelay sensor kinase activity"/>
    <property type="evidence" value="ECO:0007669"/>
    <property type="project" value="InterPro"/>
</dbReference>
<evidence type="ECO:0000256" key="4">
    <source>
        <dbReference type="ARBA" id="ARBA00023012"/>
    </source>
</evidence>
<dbReference type="InterPro" id="IPR011006">
    <property type="entry name" value="CheY-like_superfamily"/>
</dbReference>
<comment type="catalytic activity">
    <reaction evidence="1">
        <text>ATP + protein L-histidine = ADP + protein N-phospho-L-histidine.</text>
        <dbReference type="EC" id="2.7.13.3"/>
    </reaction>
</comment>
<keyword evidence="6" id="KW-0472">Membrane</keyword>
<feature type="transmembrane region" description="Helical" evidence="6">
    <location>
        <begin position="217"/>
        <end position="235"/>
    </location>
</feature>
<dbReference type="Gene3D" id="1.10.287.130">
    <property type="match status" value="1"/>
</dbReference>
<keyword evidence="9" id="KW-1185">Reference proteome</keyword>
<evidence type="ECO:0000256" key="5">
    <source>
        <dbReference type="PROSITE-ProRule" id="PRU00169"/>
    </source>
</evidence>
<dbReference type="SMART" id="SM00388">
    <property type="entry name" value="HisKA"/>
    <property type="match status" value="1"/>
</dbReference>
<dbReference type="Pfam" id="PF07695">
    <property type="entry name" value="7TMR-DISM_7TM"/>
    <property type="match status" value="1"/>
</dbReference>
<evidence type="ECO:0000259" key="7">
    <source>
        <dbReference type="PROSITE" id="PS50110"/>
    </source>
</evidence>
<dbReference type="OrthoDB" id="9809567at2"/>
<evidence type="ECO:0000256" key="2">
    <source>
        <dbReference type="ARBA" id="ARBA00012438"/>
    </source>
</evidence>
<keyword evidence="3 5" id="KW-0597">Phosphoprotein</keyword>
<keyword evidence="6" id="KW-0812">Transmembrane</keyword>
<protein>
    <recommendedName>
        <fullName evidence="2">histidine kinase</fullName>
        <ecNumber evidence="2">2.7.13.3</ecNumber>
    </recommendedName>
</protein>
<dbReference type="InterPro" id="IPR036097">
    <property type="entry name" value="HisK_dim/P_sf"/>
</dbReference>
<keyword evidence="6" id="KW-1133">Transmembrane helix</keyword>
<dbReference type="Pfam" id="PF00512">
    <property type="entry name" value="HisKA"/>
    <property type="match status" value="1"/>
</dbReference>
<dbReference type="Pfam" id="PF00072">
    <property type="entry name" value="Response_reg"/>
    <property type="match status" value="1"/>
</dbReference>
<dbReference type="PROSITE" id="PS50110">
    <property type="entry name" value="RESPONSE_REGULATORY"/>
    <property type="match status" value="1"/>
</dbReference>
<dbReference type="SUPFAM" id="SSF52172">
    <property type="entry name" value="CheY-like"/>
    <property type="match status" value="1"/>
</dbReference>
<gene>
    <name evidence="8" type="ORF">BCF53_11064</name>
</gene>
<dbReference type="SUPFAM" id="SSF47384">
    <property type="entry name" value="Homodimeric domain of signal transducing histidine kinase"/>
    <property type="match status" value="1"/>
</dbReference>
<dbReference type="CDD" id="cd17546">
    <property type="entry name" value="REC_hyHK_CKI1_RcsC-like"/>
    <property type="match status" value="1"/>
</dbReference>
<feature type="transmembrane region" description="Helical" evidence="6">
    <location>
        <begin position="247"/>
        <end position="264"/>
    </location>
</feature>
<dbReference type="InterPro" id="IPR011623">
    <property type="entry name" value="7TMR_DISM_rcpt_extracell_dom1"/>
</dbReference>
<sequence length="738" mass="84016">MPAWKQLQVYEDKTAGLSAADIVSRLDEFEFLKSVPSFGRTDSHIWLYLSGDSLSERHPLWLEFDNPYVDVVNYYHLHEKAGRLEPLLVTETGDTRPFSTRQADYRSFLFLVPTDKVEGVLLELSGESPLLIPLSIGRPMALFESLSLQENFILFMYGIIFAMTVYNLMVYIGTRYAQYGWYVIYMTSMATSLVWNSGYGYAYIWRDMVWLQQNLGYLAYIGFIWGGLNFSRSFLNFSTHFPRFDRYYRWFAQLPLLLFALPFINKALTITFITSGMLTLTIVVLVMGILSWIKKAEAAWLFVICWVPMMVSMLSYNLTVVGIVQANFLTVHSAEIGVALESMMLSFALVYRLRRIQESASRRIHNAYNQVSEALALVEKSDSAKEAFLHSAGHQLKTPIHVLMGNLQILSEHVREPNYEKLVQQSDRSASQLLYKVDNLLTYSSVISDDCRRFVQRCDLRAEMDRVRDQWKHIYQAPDFKVDVEFFKNVPKTIEIDWIHVSKIIRIALEGPLECPDCSKVTLRFSLETKDDHTWLNCVIIRESMYLDEDLCAWYNDPDEKAGGDRSTGALLSRSLVELVGGIATVSNYSGGSRFDFSCPVIDIPFQKLDEIISCKGARILAVDDLEVNLKIMSAFLNKLEAIPVTAQSAKEALEIIKSSEIDLVLLDCLMPGMSGIDLAIAIREDKEISSTLPIIAVSANDTDIDRVKCQQAGMNDFISKPVRIDALKNVLGRWLLK</sequence>
<dbReference type="RefSeq" id="WP_132702043.1">
    <property type="nucleotide sequence ID" value="NZ_SLZR01000010.1"/>
</dbReference>
<dbReference type="InterPro" id="IPR011622">
    <property type="entry name" value="7TMR_DISM_rcpt_extracell_dom2"/>
</dbReference>
<dbReference type="Proteomes" id="UP000295793">
    <property type="component" value="Unassembled WGS sequence"/>
</dbReference>
<dbReference type="PANTHER" id="PTHR45339:SF1">
    <property type="entry name" value="HYBRID SIGNAL TRANSDUCTION HISTIDINE KINASE J"/>
    <property type="match status" value="1"/>
</dbReference>
<comment type="caution">
    <text evidence="8">The sequence shown here is derived from an EMBL/GenBank/DDBJ whole genome shotgun (WGS) entry which is preliminary data.</text>
</comment>
<feature type="transmembrane region" description="Helical" evidence="6">
    <location>
        <begin position="152"/>
        <end position="172"/>
    </location>
</feature>
<organism evidence="8 9">
    <name type="scientific">Reinekea marinisedimentorum</name>
    <dbReference type="NCBI Taxonomy" id="230495"/>
    <lineage>
        <taxon>Bacteria</taxon>
        <taxon>Pseudomonadati</taxon>
        <taxon>Pseudomonadota</taxon>
        <taxon>Gammaproteobacteria</taxon>
        <taxon>Oceanospirillales</taxon>
        <taxon>Saccharospirillaceae</taxon>
        <taxon>Reinekea</taxon>
    </lineage>
</organism>
<evidence type="ECO:0000256" key="6">
    <source>
        <dbReference type="SAM" id="Phobius"/>
    </source>
</evidence>
<name>A0A4R3I4J0_9GAMM</name>
<dbReference type="PANTHER" id="PTHR45339">
    <property type="entry name" value="HYBRID SIGNAL TRANSDUCTION HISTIDINE KINASE J"/>
    <property type="match status" value="1"/>
</dbReference>
<reference evidence="8 9" key="1">
    <citation type="submission" date="2019-03" db="EMBL/GenBank/DDBJ databases">
        <title>Genomic Encyclopedia of Archaeal and Bacterial Type Strains, Phase II (KMG-II): from individual species to whole genera.</title>
        <authorList>
            <person name="Goeker M."/>
        </authorList>
    </citation>
    <scope>NUCLEOTIDE SEQUENCE [LARGE SCALE GENOMIC DNA]</scope>
    <source>
        <strain evidence="8 9">DSM 15388</strain>
    </source>
</reference>
<feature type="transmembrane region" description="Helical" evidence="6">
    <location>
        <begin position="179"/>
        <end position="197"/>
    </location>
</feature>
<dbReference type="InterPro" id="IPR003661">
    <property type="entry name" value="HisK_dim/P_dom"/>
</dbReference>
<evidence type="ECO:0000256" key="3">
    <source>
        <dbReference type="ARBA" id="ARBA00022553"/>
    </source>
</evidence>
<dbReference type="EMBL" id="SLZR01000010">
    <property type="protein sequence ID" value="TCS40146.1"/>
    <property type="molecule type" value="Genomic_DNA"/>
</dbReference>
<proteinExistence type="predicted"/>
<dbReference type="AlphaFoldDB" id="A0A4R3I4J0"/>
<dbReference type="Gene3D" id="2.60.40.2380">
    <property type="match status" value="1"/>
</dbReference>
<feature type="domain" description="Response regulatory" evidence="7">
    <location>
        <begin position="619"/>
        <end position="736"/>
    </location>
</feature>
<dbReference type="Gene3D" id="3.40.50.2300">
    <property type="match status" value="1"/>
</dbReference>
<dbReference type="InterPro" id="IPR001789">
    <property type="entry name" value="Sig_transdc_resp-reg_receiver"/>
</dbReference>